<keyword evidence="14" id="KW-1185">Reference proteome</keyword>
<evidence type="ECO:0000256" key="2">
    <source>
        <dbReference type="ARBA" id="ARBA00022448"/>
    </source>
</evidence>
<keyword evidence="2 8" id="KW-0813">Transport</keyword>
<dbReference type="GO" id="GO:0015271">
    <property type="term" value="F:outward rectifier potassium channel activity"/>
    <property type="evidence" value="ECO:0007669"/>
    <property type="project" value="TreeGrafter"/>
</dbReference>
<organism evidence="15">
    <name type="scientific">Hydatigena taeniaeformis</name>
    <name type="common">Feline tapeworm</name>
    <name type="synonym">Taenia taeniaeformis</name>
    <dbReference type="NCBI Taxonomy" id="6205"/>
    <lineage>
        <taxon>Eukaryota</taxon>
        <taxon>Metazoa</taxon>
        <taxon>Spiralia</taxon>
        <taxon>Lophotrochozoa</taxon>
        <taxon>Platyhelminthes</taxon>
        <taxon>Cestoda</taxon>
        <taxon>Eucestoda</taxon>
        <taxon>Cyclophyllidea</taxon>
        <taxon>Taeniidae</taxon>
        <taxon>Hydatigera</taxon>
    </lineage>
</organism>
<feature type="transmembrane region" description="Helical" evidence="11">
    <location>
        <begin position="268"/>
        <end position="289"/>
    </location>
</feature>
<comment type="similarity">
    <text evidence="8">Belongs to the two pore domain potassium channel (TC 1.A.1.8) family.</text>
</comment>
<dbReference type="PANTHER" id="PTHR11003:SF334">
    <property type="entry name" value="FI03418P"/>
    <property type="match status" value="1"/>
</dbReference>
<comment type="subcellular location">
    <subcellularLocation>
        <location evidence="1">Membrane</location>
        <topology evidence="1">Multi-pass membrane protein</topology>
    </subcellularLocation>
</comment>
<keyword evidence="7 8" id="KW-0407">Ion channel</keyword>
<feature type="transmembrane region" description="Helical" evidence="11">
    <location>
        <begin position="301"/>
        <end position="323"/>
    </location>
</feature>
<dbReference type="AlphaFoldDB" id="A0A0R3X812"/>
<dbReference type="PANTHER" id="PTHR11003">
    <property type="entry name" value="POTASSIUM CHANNEL, SUBFAMILY K"/>
    <property type="match status" value="1"/>
</dbReference>
<name>A0A0R3X812_HYDTA</name>
<evidence type="ECO:0000256" key="4">
    <source>
        <dbReference type="ARBA" id="ARBA00022989"/>
    </source>
</evidence>
<evidence type="ECO:0000256" key="3">
    <source>
        <dbReference type="ARBA" id="ARBA00022692"/>
    </source>
</evidence>
<feature type="region of interest" description="Disordered" evidence="10">
    <location>
        <begin position="231"/>
        <end position="264"/>
    </location>
</feature>
<feature type="domain" description="Potassium channel" evidence="12">
    <location>
        <begin position="449"/>
        <end position="525"/>
    </location>
</feature>
<dbReference type="Proteomes" id="UP000274429">
    <property type="component" value="Unassembled WGS sequence"/>
</dbReference>
<dbReference type="EMBL" id="UYWX01020970">
    <property type="protein sequence ID" value="VDM34563.1"/>
    <property type="molecule type" value="Genomic_DNA"/>
</dbReference>
<keyword evidence="4 11" id="KW-1133">Transmembrane helix</keyword>
<keyword evidence="6 11" id="KW-0472">Membrane</keyword>
<reference evidence="15" key="1">
    <citation type="submission" date="2017-02" db="UniProtKB">
        <authorList>
            <consortium name="WormBaseParasite"/>
        </authorList>
    </citation>
    <scope>IDENTIFICATION</scope>
</reference>
<evidence type="ECO:0000256" key="7">
    <source>
        <dbReference type="ARBA" id="ARBA00023303"/>
    </source>
</evidence>
<reference evidence="13 14" key="2">
    <citation type="submission" date="2018-11" db="EMBL/GenBank/DDBJ databases">
        <authorList>
            <consortium name="Pathogen Informatics"/>
        </authorList>
    </citation>
    <scope>NUCLEOTIDE SEQUENCE [LARGE SCALE GENOMIC DNA]</scope>
</reference>
<evidence type="ECO:0000256" key="8">
    <source>
        <dbReference type="RuleBase" id="RU003857"/>
    </source>
</evidence>
<evidence type="ECO:0000256" key="11">
    <source>
        <dbReference type="SAM" id="Phobius"/>
    </source>
</evidence>
<evidence type="ECO:0000259" key="12">
    <source>
        <dbReference type="Pfam" id="PF07885"/>
    </source>
</evidence>
<dbReference type="InterPro" id="IPR003280">
    <property type="entry name" value="2pore_dom_K_chnl"/>
</dbReference>
<gene>
    <name evidence="13" type="ORF">TTAC_LOCUS9672</name>
</gene>
<dbReference type="GO" id="GO:0030322">
    <property type="term" value="P:stabilization of membrane potential"/>
    <property type="evidence" value="ECO:0007669"/>
    <property type="project" value="TreeGrafter"/>
</dbReference>
<dbReference type="Pfam" id="PF07885">
    <property type="entry name" value="Ion_trans_2"/>
    <property type="match status" value="2"/>
</dbReference>
<dbReference type="SUPFAM" id="SSF81324">
    <property type="entry name" value="Voltage-gated potassium channels"/>
    <property type="match status" value="2"/>
</dbReference>
<evidence type="ECO:0000256" key="5">
    <source>
        <dbReference type="ARBA" id="ARBA00023065"/>
    </source>
</evidence>
<keyword evidence="5 8" id="KW-0406">Ion transport</keyword>
<protein>
    <submittedName>
        <fullName evidence="15">Ion_trans_2 domain-containing protein</fullName>
    </submittedName>
</protein>
<feature type="domain" description="Potassium channel" evidence="12">
    <location>
        <begin position="267"/>
        <end position="322"/>
    </location>
</feature>
<dbReference type="GO" id="GO:0022841">
    <property type="term" value="F:potassium ion leak channel activity"/>
    <property type="evidence" value="ECO:0007669"/>
    <property type="project" value="TreeGrafter"/>
</dbReference>
<evidence type="ECO:0000256" key="6">
    <source>
        <dbReference type="ARBA" id="ARBA00023136"/>
    </source>
</evidence>
<evidence type="ECO:0000256" key="1">
    <source>
        <dbReference type="ARBA" id="ARBA00004141"/>
    </source>
</evidence>
<keyword evidence="3 8" id="KW-0812">Transmembrane</keyword>
<evidence type="ECO:0000256" key="10">
    <source>
        <dbReference type="SAM" id="MobiDB-lite"/>
    </source>
</evidence>
<feature type="transmembrane region" description="Helical" evidence="11">
    <location>
        <begin position="504"/>
        <end position="525"/>
    </location>
</feature>
<sequence>MGRGHDCCCTSRHRGVDDDDLELADASHPRLRYKCLRKFLAITCSQLGLLVLIILYLVGGTFLFTFLEREHQQARLNSGITEVKSTFEELTGGTNRIRRDLRQETMPTPQQMAFQCVDLQLQTLQNEVQRFQNNQTQKYLQERQDELRQLRHEVEDLIAIGEIHMLEQILNEAVEINLTSQVDTFMGLTSMPSSRLIPKEGVPSSLMNKFVLAVYKTIRAGWVPPPLTPPTTVAISHKGEDRPDPRAIGPPSQPESILKTRTPRTDPWTLSGSLFYVITVITTIGYGQVVPVTRYGRLATIFYGLFGIPMMLLFLANLGSLMADTFRMLYKSLCCCFISNKKRDSPAQLPSTSCGGVKRSAINGSGSPLTLRDKPGRAGFNGSPQVPQGLGGKKGSTLQELVKKTAPLPGVTESLFITLAGSNSVFTKALQARKESRNVRVPVWLILCIFTFYMILGALVFAYWEQWTFLDAMYFVFVTVSTIGFGDMLPGIDDPHPINRLNKFIAANVYLLFGLAMVAMCFDLMQLEVKRSSKRLARRIGLISSM</sequence>
<dbReference type="InterPro" id="IPR013099">
    <property type="entry name" value="K_chnl_dom"/>
</dbReference>
<dbReference type="WBParaSite" id="TTAC_0000968701-mRNA-1">
    <property type="protein sequence ID" value="TTAC_0000968701-mRNA-1"/>
    <property type="gene ID" value="TTAC_0000968701"/>
</dbReference>
<feature type="coiled-coil region" evidence="9">
    <location>
        <begin position="114"/>
        <end position="160"/>
    </location>
</feature>
<keyword evidence="9" id="KW-0175">Coiled coil</keyword>
<evidence type="ECO:0000313" key="15">
    <source>
        <dbReference type="WBParaSite" id="TTAC_0000968701-mRNA-1"/>
    </source>
</evidence>
<dbReference type="OrthoDB" id="297496at2759"/>
<feature type="transmembrane region" description="Helical" evidence="11">
    <location>
        <begin position="443"/>
        <end position="464"/>
    </location>
</feature>
<proteinExistence type="inferred from homology"/>
<dbReference type="STRING" id="6205.A0A0R3X812"/>
<evidence type="ECO:0000313" key="14">
    <source>
        <dbReference type="Proteomes" id="UP000274429"/>
    </source>
</evidence>
<dbReference type="PRINTS" id="PR01333">
    <property type="entry name" value="2POREKCHANEL"/>
</dbReference>
<dbReference type="Gene3D" id="1.10.287.70">
    <property type="match status" value="1"/>
</dbReference>
<evidence type="ECO:0000313" key="13">
    <source>
        <dbReference type="EMBL" id="VDM34563.1"/>
    </source>
</evidence>
<accession>A0A0R3X812</accession>
<feature type="transmembrane region" description="Helical" evidence="11">
    <location>
        <begin position="39"/>
        <end position="67"/>
    </location>
</feature>
<evidence type="ECO:0000256" key="9">
    <source>
        <dbReference type="SAM" id="Coils"/>
    </source>
</evidence>
<dbReference type="GO" id="GO:0005886">
    <property type="term" value="C:plasma membrane"/>
    <property type="evidence" value="ECO:0007669"/>
    <property type="project" value="TreeGrafter"/>
</dbReference>